<accession>A0ABV0P6Y9</accession>
<organism evidence="2 3">
    <name type="scientific">Goodea atripinnis</name>
    <dbReference type="NCBI Taxonomy" id="208336"/>
    <lineage>
        <taxon>Eukaryota</taxon>
        <taxon>Metazoa</taxon>
        <taxon>Chordata</taxon>
        <taxon>Craniata</taxon>
        <taxon>Vertebrata</taxon>
        <taxon>Euteleostomi</taxon>
        <taxon>Actinopterygii</taxon>
        <taxon>Neopterygii</taxon>
        <taxon>Teleostei</taxon>
        <taxon>Neoteleostei</taxon>
        <taxon>Acanthomorphata</taxon>
        <taxon>Ovalentaria</taxon>
        <taxon>Atherinomorphae</taxon>
        <taxon>Cyprinodontiformes</taxon>
        <taxon>Goodeidae</taxon>
        <taxon>Goodea</taxon>
    </lineage>
</organism>
<evidence type="ECO:0000256" key="1">
    <source>
        <dbReference type="SAM" id="MobiDB-lite"/>
    </source>
</evidence>
<feature type="compositionally biased region" description="Polar residues" evidence="1">
    <location>
        <begin position="148"/>
        <end position="157"/>
    </location>
</feature>
<feature type="compositionally biased region" description="Basic and acidic residues" evidence="1">
    <location>
        <begin position="122"/>
        <end position="133"/>
    </location>
</feature>
<dbReference type="EMBL" id="JAHRIO010062278">
    <property type="protein sequence ID" value="MEQ2179231.1"/>
    <property type="molecule type" value="Genomic_DNA"/>
</dbReference>
<evidence type="ECO:0000313" key="3">
    <source>
        <dbReference type="Proteomes" id="UP001476798"/>
    </source>
</evidence>
<sequence length="185" mass="21102">MRPNTSDHRRVSLHHRRKSHFQLGFRVTCPFHDGLGLLTPRHKVLVTFEHYKVQIFSRSQPDVLIEKSYLMFCFRHPLCKAERQERGEPTVAIWRKSLNVRTPMGNRRAPAVAAIKPATLRSNKDDPGCEKRSSGFRSNETEEDRENQSSGPNSVVSEQLTTATANCPRLWPLLKAPSRTMVVSG</sequence>
<protein>
    <submittedName>
        <fullName evidence="2">Uncharacterized protein</fullName>
    </submittedName>
</protein>
<gene>
    <name evidence="2" type="ORF">GOODEAATRI_022498</name>
</gene>
<feature type="region of interest" description="Disordered" evidence="1">
    <location>
        <begin position="119"/>
        <end position="157"/>
    </location>
</feature>
<evidence type="ECO:0000313" key="2">
    <source>
        <dbReference type="EMBL" id="MEQ2179231.1"/>
    </source>
</evidence>
<comment type="caution">
    <text evidence="2">The sequence shown here is derived from an EMBL/GenBank/DDBJ whole genome shotgun (WGS) entry which is preliminary data.</text>
</comment>
<keyword evidence="3" id="KW-1185">Reference proteome</keyword>
<dbReference type="Proteomes" id="UP001476798">
    <property type="component" value="Unassembled WGS sequence"/>
</dbReference>
<proteinExistence type="predicted"/>
<reference evidence="2 3" key="1">
    <citation type="submission" date="2021-06" db="EMBL/GenBank/DDBJ databases">
        <authorList>
            <person name="Palmer J.M."/>
        </authorList>
    </citation>
    <scope>NUCLEOTIDE SEQUENCE [LARGE SCALE GENOMIC DNA]</scope>
    <source>
        <strain evidence="2 3">GA_2019</strain>
        <tissue evidence="2">Muscle</tissue>
    </source>
</reference>
<name>A0ABV0P6Y9_9TELE</name>